<organism evidence="3 4">
    <name type="scientific">Caproicibacterium amylolyticum</name>
    <dbReference type="NCBI Taxonomy" id="2766537"/>
    <lineage>
        <taxon>Bacteria</taxon>
        <taxon>Bacillati</taxon>
        <taxon>Bacillota</taxon>
        <taxon>Clostridia</taxon>
        <taxon>Eubacteriales</taxon>
        <taxon>Oscillospiraceae</taxon>
        <taxon>Caproicibacterium</taxon>
    </lineage>
</organism>
<dbReference type="GO" id="GO:0003700">
    <property type="term" value="F:DNA-binding transcription factor activity"/>
    <property type="evidence" value="ECO:0007669"/>
    <property type="project" value="TreeGrafter"/>
</dbReference>
<evidence type="ECO:0000313" key="3">
    <source>
        <dbReference type="EMBL" id="QNO18994.1"/>
    </source>
</evidence>
<protein>
    <submittedName>
        <fullName evidence="3">Helix-turn-helix transcriptional regulator</fullName>
    </submittedName>
</protein>
<dbReference type="PANTHER" id="PTHR46797">
    <property type="entry name" value="HTH-TYPE TRANSCRIPTIONAL REGULATOR"/>
    <property type="match status" value="1"/>
</dbReference>
<keyword evidence="4" id="KW-1185">Reference proteome</keyword>
<dbReference type="EMBL" id="CP060696">
    <property type="protein sequence ID" value="QNO18994.1"/>
    <property type="molecule type" value="Genomic_DNA"/>
</dbReference>
<dbReference type="Pfam" id="PF13560">
    <property type="entry name" value="HTH_31"/>
    <property type="match status" value="1"/>
</dbReference>
<dbReference type="CDD" id="cd00093">
    <property type="entry name" value="HTH_XRE"/>
    <property type="match status" value="1"/>
</dbReference>
<evidence type="ECO:0000313" key="4">
    <source>
        <dbReference type="Proteomes" id="UP000516046"/>
    </source>
</evidence>
<dbReference type="Gene3D" id="1.10.260.40">
    <property type="entry name" value="lambda repressor-like DNA-binding domains"/>
    <property type="match status" value="1"/>
</dbReference>
<accession>A0A7G9WJY2</accession>
<gene>
    <name evidence="3" type="ORF">H6X83_05050</name>
</gene>
<dbReference type="SUPFAM" id="SSF47413">
    <property type="entry name" value="lambda repressor-like DNA-binding domains"/>
    <property type="match status" value="1"/>
</dbReference>
<dbReference type="RefSeq" id="WP_212508064.1">
    <property type="nucleotide sequence ID" value="NZ_CP060696.1"/>
</dbReference>
<dbReference type="PROSITE" id="PS50943">
    <property type="entry name" value="HTH_CROC1"/>
    <property type="match status" value="1"/>
</dbReference>
<dbReference type="InterPro" id="IPR010982">
    <property type="entry name" value="Lambda_DNA-bd_dom_sf"/>
</dbReference>
<dbReference type="GO" id="GO:0003677">
    <property type="term" value="F:DNA binding"/>
    <property type="evidence" value="ECO:0007669"/>
    <property type="project" value="UniProtKB-KW"/>
</dbReference>
<proteinExistence type="predicted"/>
<evidence type="ECO:0000256" key="1">
    <source>
        <dbReference type="ARBA" id="ARBA00023125"/>
    </source>
</evidence>
<dbReference type="InterPro" id="IPR001387">
    <property type="entry name" value="Cro/C1-type_HTH"/>
</dbReference>
<dbReference type="KEGG" id="caml:H6X83_05050"/>
<evidence type="ECO:0000259" key="2">
    <source>
        <dbReference type="PROSITE" id="PS50943"/>
    </source>
</evidence>
<dbReference type="SMART" id="SM00530">
    <property type="entry name" value="HTH_XRE"/>
    <property type="match status" value="1"/>
</dbReference>
<keyword evidence="1" id="KW-0238">DNA-binding</keyword>
<dbReference type="GO" id="GO:0005829">
    <property type="term" value="C:cytosol"/>
    <property type="evidence" value="ECO:0007669"/>
    <property type="project" value="TreeGrafter"/>
</dbReference>
<dbReference type="AlphaFoldDB" id="A0A7G9WJY2"/>
<dbReference type="Proteomes" id="UP000516046">
    <property type="component" value="Chromosome"/>
</dbReference>
<name>A0A7G9WJY2_9FIRM</name>
<dbReference type="InterPro" id="IPR050807">
    <property type="entry name" value="TransReg_Diox_bact_type"/>
</dbReference>
<feature type="domain" description="HTH cro/C1-type" evidence="2">
    <location>
        <begin position="17"/>
        <end position="71"/>
    </location>
</feature>
<dbReference type="PANTHER" id="PTHR46797:SF1">
    <property type="entry name" value="METHYLPHOSPHONATE SYNTHASE"/>
    <property type="match status" value="1"/>
</dbReference>
<sequence>MKQAGSEFLSKAIGIKVKQLREKAGMSGREAADKIGVTRQWFAKIECGVCEPSISSLLKVTKALDCSIFDILDEPLGRKKTNNK</sequence>
<reference evidence="3 4" key="1">
    <citation type="submission" date="2020-08" db="EMBL/GenBank/DDBJ databases">
        <authorList>
            <person name="Ren C."/>
            <person name="Gu Y."/>
            <person name="Xu Y."/>
        </authorList>
    </citation>
    <scope>NUCLEOTIDE SEQUENCE [LARGE SCALE GENOMIC DNA]</scope>
    <source>
        <strain evidence="3 4">LBM18003</strain>
    </source>
</reference>